<feature type="signal peptide" evidence="1">
    <location>
        <begin position="1"/>
        <end position="24"/>
    </location>
</feature>
<dbReference type="RefSeq" id="WP_193180422.1">
    <property type="nucleotide sequence ID" value="NZ_JACVXA010000010.1"/>
</dbReference>
<keyword evidence="1" id="KW-0732">Signal</keyword>
<dbReference type="Proteomes" id="UP000609121">
    <property type="component" value="Unassembled WGS sequence"/>
</dbReference>
<dbReference type="InterPro" id="IPR036709">
    <property type="entry name" value="Autotransporte_beta_dom_sf"/>
</dbReference>
<gene>
    <name evidence="2" type="ORF">ICN82_05225</name>
</gene>
<protein>
    <recommendedName>
        <fullName evidence="4">Autotransporter domain-containing protein</fullName>
    </recommendedName>
</protein>
<organism evidence="2 3">
    <name type="scientific">Mangrovicoccus algicola</name>
    <dbReference type="NCBI Taxonomy" id="2771008"/>
    <lineage>
        <taxon>Bacteria</taxon>
        <taxon>Pseudomonadati</taxon>
        <taxon>Pseudomonadota</taxon>
        <taxon>Alphaproteobacteria</taxon>
        <taxon>Rhodobacterales</taxon>
        <taxon>Paracoccaceae</taxon>
        <taxon>Mangrovicoccus</taxon>
    </lineage>
</organism>
<evidence type="ECO:0008006" key="4">
    <source>
        <dbReference type="Google" id="ProtNLM"/>
    </source>
</evidence>
<accession>A0A8J7CJF2</accession>
<reference evidence="2" key="1">
    <citation type="submission" date="2020-09" db="EMBL/GenBank/DDBJ databases">
        <title>A novel bacterium of genus Mangrovicoccus, isolated from South China Sea.</title>
        <authorList>
            <person name="Huang H."/>
            <person name="Mo K."/>
            <person name="Hu Y."/>
        </authorList>
    </citation>
    <scope>NUCLEOTIDE SEQUENCE</scope>
    <source>
        <strain evidence="2">HB182678</strain>
    </source>
</reference>
<keyword evidence="3" id="KW-1185">Reference proteome</keyword>
<dbReference type="AlphaFoldDB" id="A0A8J7CJF2"/>
<dbReference type="EMBL" id="JACVXA010000010">
    <property type="protein sequence ID" value="MBE3637606.1"/>
    <property type="molecule type" value="Genomic_DNA"/>
</dbReference>
<feature type="chain" id="PRO_5035293645" description="Autotransporter domain-containing protein" evidence="1">
    <location>
        <begin position="25"/>
        <end position="377"/>
    </location>
</feature>
<evidence type="ECO:0000313" key="3">
    <source>
        <dbReference type="Proteomes" id="UP000609121"/>
    </source>
</evidence>
<evidence type="ECO:0000313" key="2">
    <source>
        <dbReference type="EMBL" id="MBE3637606.1"/>
    </source>
</evidence>
<dbReference type="Gene3D" id="2.40.128.130">
    <property type="entry name" value="Autotransporter beta-domain"/>
    <property type="match status" value="1"/>
</dbReference>
<evidence type="ECO:0000256" key="1">
    <source>
        <dbReference type="SAM" id="SignalP"/>
    </source>
</evidence>
<dbReference type="SUPFAM" id="SSF103515">
    <property type="entry name" value="Autotransporter"/>
    <property type="match status" value="1"/>
</dbReference>
<comment type="caution">
    <text evidence="2">The sequence shown here is derived from an EMBL/GenBank/DDBJ whole genome shotgun (WGS) entry which is preliminary data.</text>
</comment>
<name>A0A8J7CJF2_9RHOB</name>
<proteinExistence type="predicted"/>
<sequence length="377" mass="40182">MPSHTPLGPTAILVLGLAATAATAQEGGPPPGAAGPPLSVQVLSGMGRAGLLGLMSSNERYGAVQSRVAGGRSMAAVAAQPFAPQDGYEDAVSEVLTPLSAIVRLNRGPSSTASFLRFSSENRWSDMDRSENDGYAVESDSEAHGVTASYLFAPDPTLLMGIGIMADANEVDLETNDGSIDIEWRGLRADLLKLVSPNWGVALRAAWFEETTETKIPLPFTTLETKQDSTRLYLQADALGSFSAEDLGWLPRGWALRPNIGAAWQKTWFEETENSLGAEVTGPLGKSSDEYGSVYAKAALETPAIGVVHPYFGLGIDHEFANSYSELTEESDYLNSFAGAAIQLSPAALINVNYARYDGFEGNRRKEAFVIAFGMAF</sequence>